<reference evidence="9" key="1">
    <citation type="submission" date="2020-09" db="EMBL/GenBank/DDBJ databases">
        <title>Leviviricetes taxonomy.</title>
        <authorList>
            <person name="Stockdale S.R."/>
            <person name="Callanan J."/>
            <person name="Adriaenssens E.M."/>
            <person name="Kuhn J.H."/>
            <person name="Rumnieks J."/>
            <person name="Shkoporov A."/>
            <person name="Draper L.A."/>
            <person name="Ross P."/>
            <person name="Hill C."/>
        </authorList>
    </citation>
    <scope>NUCLEOTIDE SEQUENCE</scope>
</reference>
<evidence type="ECO:0000256" key="6">
    <source>
        <dbReference type="ARBA" id="ARBA00023296"/>
    </source>
</evidence>
<keyword evidence="4" id="KW-0946">Virion</keyword>
<comment type="similarity">
    <text evidence="7">Belongs to the Leviviricetes maturation protein family.</text>
</comment>
<keyword evidence="2" id="KW-0945">Host-virus interaction</keyword>
<feature type="region of interest" description="Disordered" evidence="8">
    <location>
        <begin position="1"/>
        <end position="25"/>
    </location>
</feature>
<comment type="subcellular location">
    <subcellularLocation>
        <location evidence="1">Virion</location>
    </subcellularLocation>
</comment>
<evidence type="ECO:0000313" key="10">
    <source>
        <dbReference type="Proteomes" id="UP000679064"/>
    </source>
</evidence>
<dbReference type="InterPro" id="IPR005563">
    <property type="entry name" value="A_protein"/>
</dbReference>
<feature type="compositionally biased region" description="Polar residues" evidence="8">
    <location>
        <begin position="1"/>
        <end position="10"/>
    </location>
</feature>
<sequence length="512" mass="57028">MTYGSKTIGSFANPAPGKPRRYQTRSWGGSDSIVTRTVSKYVEVLRYRKEVRYIHYLSWQKKGNGKWDWVKRERKSHTLVPYTKLVRVWSIVTLQSSEQSVKPQTGLTSIVGLIPSAVKQREEVAGLNSEAPFESVRNFGPGVWTERKPKRARLTENPYTLTASKWFDYHVTGLSANTKTLVPLECWAPKATFGGGYMATFGASSWAPLALLEASDHYKLINKIAEAVKGSDFNLAVSLAELNESVLMIGNAATRIARYMHYMKKGLFGHAFEALVGDPPKGPARRLRGQTVTSEVIAKRHLENVYGWKPLLNDAKTGAESLAEALNVPQQKTYRAAVSKRLVTEDVKPRGASCGFPMVNYHGVATRQHRRGVIVRFREKPSLPKLLGLLDPEVVLWEKVSFSFVADWFIPIGDWLQARGFAQGLDATIIQSEKKTGVQHQPTAEPAWVYPTQIADTFPPADCRKVEFERKILTSFDVPSPTVVPLNKALSWIHATNAVALLVARHSGRGGD</sequence>
<dbReference type="RefSeq" id="YP_010769181.1">
    <property type="nucleotide sequence ID" value="NC_073901.1"/>
</dbReference>
<evidence type="ECO:0000256" key="2">
    <source>
        <dbReference type="ARBA" id="ARBA00022581"/>
    </source>
</evidence>
<name>A0A8S5KYH5_9VIRU</name>
<organism evidence="9 10">
    <name type="scientific">ssRNA phage SRR5466725_13</name>
    <dbReference type="NCBI Taxonomy" id="2786411"/>
    <lineage>
        <taxon>Viruses</taxon>
        <taxon>Riboviria</taxon>
        <taxon>Orthornavirae</taxon>
        <taxon>Lenarviricota</taxon>
        <taxon>Leviviricetes</taxon>
        <taxon>Norzivirales</taxon>
        <taxon>Fiersviridae</taxon>
        <taxon>Cauhldivirus</taxon>
        <taxon>Cauhldivirus limadaptatum</taxon>
    </lineage>
</organism>
<proteinExistence type="inferred from homology"/>
<accession>A0A8S5KYH5</accession>
<keyword evidence="3" id="KW-1161">Viral attachment to host cell</keyword>
<evidence type="ECO:0000313" key="9">
    <source>
        <dbReference type="EMBL" id="DAD50822.1"/>
    </source>
</evidence>
<dbReference type="GO" id="GO:0039666">
    <property type="term" value="P:virion attachment to host cell pilus"/>
    <property type="evidence" value="ECO:0007669"/>
    <property type="project" value="UniProtKB-KW"/>
</dbReference>
<keyword evidence="10" id="KW-1185">Reference proteome</keyword>
<protein>
    <submittedName>
        <fullName evidence="9">Maturation protein</fullName>
    </submittedName>
</protein>
<evidence type="ECO:0000256" key="4">
    <source>
        <dbReference type="ARBA" id="ARBA00022844"/>
    </source>
</evidence>
<dbReference type="Pfam" id="PF03863">
    <property type="entry name" value="Phage_mat-A"/>
    <property type="match status" value="1"/>
</dbReference>
<evidence type="ECO:0000256" key="8">
    <source>
        <dbReference type="SAM" id="MobiDB-lite"/>
    </source>
</evidence>
<evidence type="ECO:0000256" key="1">
    <source>
        <dbReference type="ARBA" id="ARBA00004328"/>
    </source>
</evidence>
<gene>
    <name evidence="9" type="primary">SRR5466725_13_1</name>
</gene>
<evidence type="ECO:0000256" key="7">
    <source>
        <dbReference type="ARBA" id="ARBA00035110"/>
    </source>
</evidence>
<evidence type="ECO:0000256" key="3">
    <source>
        <dbReference type="ARBA" id="ARBA00022804"/>
    </source>
</evidence>
<dbReference type="GO" id="GO:0044423">
    <property type="term" value="C:virion component"/>
    <property type="evidence" value="ECO:0007669"/>
    <property type="project" value="UniProtKB-KW"/>
</dbReference>
<dbReference type="GeneID" id="80398126"/>
<dbReference type="EMBL" id="BK013636">
    <property type="protein sequence ID" value="DAD50822.1"/>
    <property type="molecule type" value="Genomic_RNA"/>
</dbReference>
<keyword evidence="6" id="KW-1160">Virus entry into host cell</keyword>
<keyword evidence="5" id="KW-1175">Viral attachment to host cell pilus</keyword>
<dbReference type="Proteomes" id="UP000679064">
    <property type="component" value="Segment"/>
</dbReference>
<dbReference type="KEGG" id="vg:80398126"/>
<evidence type="ECO:0000256" key="5">
    <source>
        <dbReference type="ARBA" id="ARBA00023104"/>
    </source>
</evidence>